<dbReference type="PANTHER" id="PTHR45891:SF3">
    <property type="entry name" value="ZINC FINGER PROTEIN 2"/>
    <property type="match status" value="1"/>
</dbReference>
<proteinExistence type="predicted"/>
<dbReference type="Gene3D" id="1.10.10.60">
    <property type="entry name" value="Homeodomain-like"/>
    <property type="match status" value="2"/>
</dbReference>
<sequence>MTGHLSTSPSSISLACMLSGLCQPPQLNPAMLGQPSQPSPIQTGQPSQVSPSILEQQQGKRTRTRISEEQLTVLRKHFDINSLPSDEEINKMSALSGLPHKVIKHWFRNTLFKERQRDKDSPYNFNNPPTTALEDSREEVAQNQALTVSPCSLSPGIPANTSPQPQTTDVHRGEPHRGRRSSRTRFTEQQLETLQGVFEATPYPREEEYDRLSALLSLPNRVIVVWFQNARQRARKNQDRVADDGLEDRNQLENIYRQRNEPKPSPLYHSFPLFILFLNSFLVCPFLLKRAPLPILSDTLLQPNTTLIKPNQMPQRPKSILQVCDLTAQLDLQSTSQSA</sequence>
<feature type="DNA-binding region" description="Homeobox" evidence="9">
    <location>
        <begin position="179"/>
        <end position="238"/>
    </location>
</feature>
<keyword evidence="2" id="KW-0479">Metal-binding</keyword>
<evidence type="ECO:0000256" key="6">
    <source>
        <dbReference type="ARBA" id="ARBA00023125"/>
    </source>
</evidence>
<evidence type="ECO:0000259" key="12">
    <source>
        <dbReference type="PROSITE" id="PS50071"/>
    </source>
</evidence>
<dbReference type="GO" id="GO:0005634">
    <property type="term" value="C:nucleus"/>
    <property type="evidence" value="ECO:0007669"/>
    <property type="project" value="UniProtKB-SubCell"/>
</dbReference>
<dbReference type="InParanoid" id="A0A3Q1F0C2"/>
<keyword evidence="6 9" id="KW-0238">DNA-binding</keyword>
<keyword evidence="7 9" id="KW-0371">Homeobox</keyword>
<evidence type="ECO:0000256" key="1">
    <source>
        <dbReference type="ARBA" id="ARBA00004123"/>
    </source>
</evidence>
<dbReference type="InterPro" id="IPR009057">
    <property type="entry name" value="Homeodomain-like_sf"/>
</dbReference>
<dbReference type="GO" id="GO:0008270">
    <property type="term" value="F:zinc ion binding"/>
    <property type="evidence" value="ECO:0007669"/>
    <property type="project" value="UniProtKB-KW"/>
</dbReference>
<evidence type="ECO:0000256" key="8">
    <source>
        <dbReference type="ARBA" id="ARBA00023242"/>
    </source>
</evidence>
<dbReference type="PANTHER" id="PTHR45891">
    <property type="entry name" value="ZINC FINGER HOMEOBOX PROTEIN"/>
    <property type="match status" value="1"/>
</dbReference>
<evidence type="ECO:0000256" key="10">
    <source>
        <dbReference type="RuleBase" id="RU000682"/>
    </source>
</evidence>
<dbReference type="AlphaFoldDB" id="A0A3Q1F0C2"/>
<dbReference type="PROSITE" id="PS00027">
    <property type="entry name" value="HOMEOBOX_1"/>
    <property type="match status" value="1"/>
</dbReference>
<evidence type="ECO:0000256" key="4">
    <source>
        <dbReference type="ARBA" id="ARBA00022771"/>
    </source>
</evidence>
<dbReference type="InterPro" id="IPR001356">
    <property type="entry name" value="HD"/>
</dbReference>
<dbReference type="STRING" id="80966.ENSAPOP00000011021"/>
<keyword evidence="5" id="KW-0862">Zinc</keyword>
<feature type="compositionally biased region" description="Polar residues" evidence="11">
    <location>
        <begin position="159"/>
        <end position="168"/>
    </location>
</feature>
<dbReference type="GO" id="GO:0000981">
    <property type="term" value="F:DNA-binding transcription factor activity, RNA polymerase II-specific"/>
    <property type="evidence" value="ECO:0007669"/>
    <property type="project" value="InterPro"/>
</dbReference>
<dbReference type="SUPFAM" id="SSF46689">
    <property type="entry name" value="Homeodomain-like"/>
    <property type="match status" value="2"/>
</dbReference>
<keyword evidence="14" id="KW-1185">Reference proteome</keyword>
<evidence type="ECO:0000313" key="13">
    <source>
        <dbReference type="Ensembl" id="ENSAPOP00000011021.1"/>
    </source>
</evidence>
<organism evidence="13 14">
    <name type="scientific">Acanthochromis polyacanthus</name>
    <name type="common">spiny chromis</name>
    <dbReference type="NCBI Taxonomy" id="80966"/>
    <lineage>
        <taxon>Eukaryota</taxon>
        <taxon>Metazoa</taxon>
        <taxon>Chordata</taxon>
        <taxon>Craniata</taxon>
        <taxon>Vertebrata</taxon>
        <taxon>Euteleostomi</taxon>
        <taxon>Actinopterygii</taxon>
        <taxon>Neopterygii</taxon>
        <taxon>Teleostei</taxon>
        <taxon>Neoteleostei</taxon>
        <taxon>Acanthomorphata</taxon>
        <taxon>Ovalentaria</taxon>
        <taxon>Pomacentridae</taxon>
        <taxon>Acanthochromis</taxon>
    </lineage>
</organism>
<evidence type="ECO:0000256" key="5">
    <source>
        <dbReference type="ARBA" id="ARBA00022833"/>
    </source>
</evidence>
<reference evidence="13" key="2">
    <citation type="submission" date="2025-09" db="UniProtKB">
        <authorList>
            <consortium name="Ensembl"/>
        </authorList>
    </citation>
    <scope>IDENTIFICATION</scope>
</reference>
<comment type="subcellular location">
    <subcellularLocation>
        <location evidence="1 9 10">Nucleus</location>
    </subcellularLocation>
</comment>
<keyword evidence="8 9" id="KW-0539">Nucleus</keyword>
<name>A0A3Q1F0C2_9TELE</name>
<keyword evidence="4" id="KW-0863">Zinc-finger</keyword>
<dbReference type="Ensembl" id="ENSAPOT00000018477.1">
    <property type="protein sequence ID" value="ENSAPOP00000011021.1"/>
    <property type="gene ID" value="ENSAPOG00000013550.1"/>
</dbReference>
<dbReference type="InterPro" id="IPR051968">
    <property type="entry name" value="ZnFinger_Homeobox_TR"/>
</dbReference>
<dbReference type="CDD" id="cd00086">
    <property type="entry name" value="homeodomain"/>
    <property type="match status" value="2"/>
</dbReference>
<feature type="domain" description="Homeobox" evidence="12">
    <location>
        <begin position="57"/>
        <end position="117"/>
    </location>
</feature>
<dbReference type="Proteomes" id="UP000257200">
    <property type="component" value="Unplaced"/>
</dbReference>
<dbReference type="SMART" id="SM00389">
    <property type="entry name" value="HOX"/>
    <property type="match status" value="2"/>
</dbReference>
<evidence type="ECO:0000256" key="7">
    <source>
        <dbReference type="ARBA" id="ARBA00023155"/>
    </source>
</evidence>
<feature type="region of interest" description="Disordered" evidence="11">
    <location>
        <begin position="27"/>
        <end position="64"/>
    </location>
</feature>
<reference evidence="13" key="1">
    <citation type="submission" date="2025-08" db="UniProtKB">
        <authorList>
            <consortium name="Ensembl"/>
        </authorList>
    </citation>
    <scope>IDENTIFICATION</scope>
</reference>
<feature type="domain" description="Homeobox" evidence="12">
    <location>
        <begin position="177"/>
        <end position="237"/>
    </location>
</feature>
<evidence type="ECO:0000256" key="11">
    <source>
        <dbReference type="SAM" id="MobiDB-lite"/>
    </source>
</evidence>
<protein>
    <recommendedName>
        <fullName evidence="12">Homeobox domain-containing protein</fullName>
    </recommendedName>
</protein>
<evidence type="ECO:0000313" key="14">
    <source>
        <dbReference type="Proteomes" id="UP000257200"/>
    </source>
</evidence>
<feature type="region of interest" description="Disordered" evidence="11">
    <location>
        <begin position="149"/>
        <end position="186"/>
    </location>
</feature>
<accession>A0A3Q1F0C2</accession>
<dbReference type="GeneTree" id="ENSGT00940000156149"/>
<evidence type="ECO:0000256" key="2">
    <source>
        <dbReference type="ARBA" id="ARBA00022723"/>
    </source>
</evidence>
<evidence type="ECO:0000256" key="9">
    <source>
        <dbReference type="PROSITE-ProRule" id="PRU00108"/>
    </source>
</evidence>
<keyword evidence="3" id="KW-0677">Repeat</keyword>
<dbReference type="FunFam" id="1.10.10.60:FF:000064">
    <property type="entry name" value="Zinc finger homeobox protein 4"/>
    <property type="match status" value="1"/>
</dbReference>
<evidence type="ECO:0000256" key="3">
    <source>
        <dbReference type="ARBA" id="ARBA00022737"/>
    </source>
</evidence>
<dbReference type="InterPro" id="IPR017970">
    <property type="entry name" value="Homeobox_CS"/>
</dbReference>
<dbReference type="PROSITE" id="PS50071">
    <property type="entry name" value="HOMEOBOX_2"/>
    <property type="match status" value="2"/>
</dbReference>
<dbReference type="Pfam" id="PF00046">
    <property type="entry name" value="Homeodomain"/>
    <property type="match status" value="2"/>
</dbReference>
<dbReference type="GO" id="GO:0000978">
    <property type="term" value="F:RNA polymerase II cis-regulatory region sequence-specific DNA binding"/>
    <property type="evidence" value="ECO:0007669"/>
    <property type="project" value="TreeGrafter"/>
</dbReference>
<feature type="compositionally biased region" description="Polar residues" evidence="11">
    <location>
        <begin position="34"/>
        <end position="59"/>
    </location>
</feature>
<feature type="DNA-binding region" description="Homeobox" evidence="9">
    <location>
        <begin position="59"/>
        <end position="118"/>
    </location>
</feature>